<evidence type="ECO:0000256" key="10">
    <source>
        <dbReference type="RuleBase" id="RU351113"/>
    </source>
</evidence>
<dbReference type="Pfam" id="PF02949">
    <property type="entry name" value="7tm_6"/>
    <property type="match status" value="1"/>
</dbReference>
<keyword evidence="2" id="KW-1003">Cell membrane</keyword>
<dbReference type="OrthoDB" id="6784258at2759"/>
<feature type="transmembrane region" description="Helical" evidence="10">
    <location>
        <begin position="172"/>
        <end position="197"/>
    </location>
</feature>
<evidence type="ECO:0000256" key="1">
    <source>
        <dbReference type="ARBA" id="ARBA00004651"/>
    </source>
</evidence>
<dbReference type="InterPro" id="IPR004117">
    <property type="entry name" value="7tm6_olfct_rcpt"/>
</dbReference>
<feature type="transmembrane region" description="Helical" evidence="10">
    <location>
        <begin position="282"/>
        <end position="300"/>
    </location>
</feature>
<feature type="transmembrane region" description="Helical" evidence="10">
    <location>
        <begin position="30"/>
        <end position="52"/>
    </location>
</feature>
<evidence type="ECO:0000256" key="2">
    <source>
        <dbReference type="ARBA" id="ARBA00022475"/>
    </source>
</evidence>
<dbReference type="PANTHER" id="PTHR21137">
    <property type="entry name" value="ODORANT RECEPTOR"/>
    <property type="match status" value="1"/>
</dbReference>
<accession>A0A9N9TB35</accession>
<evidence type="ECO:0000256" key="5">
    <source>
        <dbReference type="ARBA" id="ARBA00022725"/>
    </source>
</evidence>
<gene>
    <name evidence="11" type="ORF">PHYEVI_LOCUS1261</name>
</gene>
<keyword evidence="7 10" id="KW-0472">Membrane</keyword>
<organism evidence="11 12">
    <name type="scientific">Phyllotreta striolata</name>
    <name type="common">Striped flea beetle</name>
    <name type="synonym">Crioceris striolata</name>
    <dbReference type="NCBI Taxonomy" id="444603"/>
    <lineage>
        <taxon>Eukaryota</taxon>
        <taxon>Metazoa</taxon>
        <taxon>Ecdysozoa</taxon>
        <taxon>Arthropoda</taxon>
        <taxon>Hexapoda</taxon>
        <taxon>Insecta</taxon>
        <taxon>Pterygota</taxon>
        <taxon>Neoptera</taxon>
        <taxon>Endopterygota</taxon>
        <taxon>Coleoptera</taxon>
        <taxon>Polyphaga</taxon>
        <taxon>Cucujiformia</taxon>
        <taxon>Chrysomeloidea</taxon>
        <taxon>Chrysomelidae</taxon>
        <taxon>Galerucinae</taxon>
        <taxon>Alticini</taxon>
        <taxon>Phyllotreta</taxon>
    </lineage>
</organism>
<evidence type="ECO:0000313" key="11">
    <source>
        <dbReference type="EMBL" id="CAG9854801.1"/>
    </source>
</evidence>
<evidence type="ECO:0000256" key="3">
    <source>
        <dbReference type="ARBA" id="ARBA00022606"/>
    </source>
</evidence>
<keyword evidence="9 10" id="KW-0807">Transducer</keyword>
<sequence>MDSWNIKIVLRMVRFVGTNPKYRGTFHESLLFLLSLTALSITTGFALAVFFFEKNLQMLDITETAQALSFCTHSLLKLIWFRRQHKKVIALLTDSERFWKIEELEDAVEKEKLTKYVYYLKIGFQYFGLFALVPVLTVLLRPFYQHGVDYPFRGYLLEKDVYRYALIVTEQYGIACMFCAVVGFDSFFTTLIILSTFQWRMLNSELRRVLEMPVRNESDRVTAKNRMRKCINHHNFLLKYVKDINDTMSLGLLLYLGVIVLANCVEFFAISVGLPTNEFLKSITYVNAMTYEFVVFYIIPGQLLGSEASRTEEVIFKSDWLANFEMNKPVIMMISSINQKPATVNAFGLIDMCYGSGLRAYKAIISYYMFLRTMNRN</sequence>
<evidence type="ECO:0000256" key="8">
    <source>
        <dbReference type="ARBA" id="ARBA00023170"/>
    </source>
</evidence>
<keyword evidence="3 10" id="KW-0716">Sensory transduction</keyword>
<comment type="caution">
    <text evidence="10">Lacks conserved residue(s) required for the propagation of feature annotation.</text>
</comment>
<feature type="transmembrane region" description="Helical" evidence="10">
    <location>
        <begin position="122"/>
        <end position="144"/>
    </location>
</feature>
<dbReference type="GO" id="GO:0007165">
    <property type="term" value="P:signal transduction"/>
    <property type="evidence" value="ECO:0007669"/>
    <property type="project" value="UniProtKB-KW"/>
</dbReference>
<dbReference type="GO" id="GO:0004984">
    <property type="term" value="F:olfactory receptor activity"/>
    <property type="evidence" value="ECO:0007669"/>
    <property type="project" value="InterPro"/>
</dbReference>
<evidence type="ECO:0000256" key="4">
    <source>
        <dbReference type="ARBA" id="ARBA00022692"/>
    </source>
</evidence>
<protein>
    <recommendedName>
        <fullName evidence="10">Odorant receptor</fullName>
    </recommendedName>
</protein>
<dbReference type="PANTHER" id="PTHR21137:SF35">
    <property type="entry name" value="ODORANT RECEPTOR 19A-RELATED"/>
    <property type="match status" value="1"/>
</dbReference>
<evidence type="ECO:0000256" key="7">
    <source>
        <dbReference type="ARBA" id="ARBA00023136"/>
    </source>
</evidence>
<keyword evidence="5 10" id="KW-0552">Olfaction</keyword>
<name>A0A9N9TB35_PHYSR</name>
<dbReference type="EMBL" id="OU900094">
    <property type="protein sequence ID" value="CAG9854801.1"/>
    <property type="molecule type" value="Genomic_DNA"/>
</dbReference>
<reference evidence="11" key="1">
    <citation type="submission" date="2022-01" db="EMBL/GenBank/DDBJ databases">
        <authorList>
            <person name="King R."/>
        </authorList>
    </citation>
    <scope>NUCLEOTIDE SEQUENCE</scope>
</reference>
<keyword evidence="12" id="KW-1185">Reference proteome</keyword>
<dbReference type="Proteomes" id="UP001153712">
    <property type="component" value="Chromosome 1"/>
</dbReference>
<keyword evidence="8 10" id="KW-0675">Receptor</keyword>
<evidence type="ECO:0000256" key="6">
    <source>
        <dbReference type="ARBA" id="ARBA00022989"/>
    </source>
</evidence>
<feature type="transmembrane region" description="Helical" evidence="10">
    <location>
        <begin position="252"/>
        <end position="270"/>
    </location>
</feature>
<dbReference type="GO" id="GO:0005886">
    <property type="term" value="C:plasma membrane"/>
    <property type="evidence" value="ECO:0007669"/>
    <property type="project" value="UniProtKB-SubCell"/>
</dbReference>
<dbReference type="GO" id="GO:0005549">
    <property type="term" value="F:odorant binding"/>
    <property type="evidence" value="ECO:0007669"/>
    <property type="project" value="InterPro"/>
</dbReference>
<keyword evidence="6 10" id="KW-1133">Transmembrane helix</keyword>
<evidence type="ECO:0000256" key="9">
    <source>
        <dbReference type="ARBA" id="ARBA00023224"/>
    </source>
</evidence>
<evidence type="ECO:0000313" key="12">
    <source>
        <dbReference type="Proteomes" id="UP001153712"/>
    </source>
</evidence>
<comment type="subcellular location">
    <subcellularLocation>
        <location evidence="1 10">Cell membrane</location>
        <topology evidence="1 10">Multi-pass membrane protein</topology>
    </subcellularLocation>
</comment>
<comment type="similarity">
    <text evidence="10">Belongs to the insect chemoreceptor superfamily. Heteromeric odorant receptor channel (TC 1.A.69) family.</text>
</comment>
<proteinExistence type="inferred from homology"/>
<dbReference type="AlphaFoldDB" id="A0A9N9TB35"/>
<keyword evidence="4 10" id="KW-0812">Transmembrane</keyword>